<organism evidence="2 3">
    <name type="scientific">Parelaphostrongylus tenuis</name>
    <name type="common">Meningeal worm</name>
    <dbReference type="NCBI Taxonomy" id="148309"/>
    <lineage>
        <taxon>Eukaryota</taxon>
        <taxon>Metazoa</taxon>
        <taxon>Ecdysozoa</taxon>
        <taxon>Nematoda</taxon>
        <taxon>Chromadorea</taxon>
        <taxon>Rhabditida</taxon>
        <taxon>Rhabditina</taxon>
        <taxon>Rhabditomorpha</taxon>
        <taxon>Strongyloidea</taxon>
        <taxon>Metastrongylidae</taxon>
        <taxon>Parelaphostrongylus</taxon>
    </lineage>
</organism>
<comment type="caution">
    <text evidence="2">The sequence shown here is derived from an EMBL/GenBank/DDBJ whole genome shotgun (WGS) entry which is preliminary data.</text>
</comment>
<gene>
    <name evidence="2" type="ORF">KIN20_027546</name>
</gene>
<evidence type="ECO:0000313" key="3">
    <source>
        <dbReference type="Proteomes" id="UP001196413"/>
    </source>
</evidence>
<feature type="region of interest" description="Disordered" evidence="1">
    <location>
        <begin position="1"/>
        <end position="34"/>
    </location>
</feature>
<evidence type="ECO:0000313" key="2">
    <source>
        <dbReference type="EMBL" id="KAJ1366784.1"/>
    </source>
</evidence>
<reference evidence="2" key="1">
    <citation type="submission" date="2021-06" db="EMBL/GenBank/DDBJ databases">
        <title>Parelaphostrongylus tenuis whole genome reference sequence.</title>
        <authorList>
            <person name="Garwood T.J."/>
            <person name="Larsen P.A."/>
            <person name="Fountain-Jones N.M."/>
            <person name="Garbe J.R."/>
            <person name="Macchietto M.G."/>
            <person name="Kania S.A."/>
            <person name="Gerhold R.W."/>
            <person name="Richards J.E."/>
            <person name="Wolf T.M."/>
        </authorList>
    </citation>
    <scope>NUCLEOTIDE SEQUENCE</scope>
    <source>
        <strain evidence="2">MNPRO001-30</strain>
        <tissue evidence="2">Meninges</tissue>
    </source>
</reference>
<sequence length="121" mass="13190">MSRKFFCSESAPATGRRNSQTAASQDRTADDPATPNSVLSISSLSIWRYTALCYLRQDEIAATSTMEGLIAAVQVLTVAFDGDQIAGWRQIPMNRPCPIQKDDDLSLRNVSTDADLSSFLA</sequence>
<protein>
    <submittedName>
        <fullName evidence="2">Uncharacterized protein</fullName>
    </submittedName>
</protein>
<accession>A0AAD5WDY8</accession>
<keyword evidence="3" id="KW-1185">Reference proteome</keyword>
<dbReference type="EMBL" id="JAHQIW010005659">
    <property type="protein sequence ID" value="KAJ1366784.1"/>
    <property type="molecule type" value="Genomic_DNA"/>
</dbReference>
<evidence type="ECO:0000256" key="1">
    <source>
        <dbReference type="SAM" id="MobiDB-lite"/>
    </source>
</evidence>
<name>A0AAD5WDY8_PARTN</name>
<dbReference type="AlphaFoldDB" id="A0AAD5WDY8"/>
<dbReference type="Proteomes" id="UP001196413">
    <property type="component" value="Unassembled WGS sequence"/>
</dbReference>
<feature type="compositionally biased region" description="Polar residues" evidence="1">
    <location>
        <begin position="16"/>
        <end position="26"/>
    </location>
</feature>
<proteinExistence type="predicted"/>